<dbReference type="Gene3D" id="3.40.190.10">
    <property type="entry name" value="Periplasmic binding protein-like II"/>
    <property type="match status" value="2"/>
</dbReference>
<gene>
    <name evidence="1" type="ORF">AVDCRST_MAG37-2630</name>
</gene>
<dbReference type="EMBL" id="CADCVD010000130">
    <property type="protein sequence ID" value="CAA9453431.1"/>
    <property type="molecule type" value="Genomic_DNA"/>
</dbReference>
<reference evidence="1" key="1">
    <citation type="submission" date="2020-02" db="EMBL/GenBank/DDBJ databases">
        <authorList>
            <person name="Meier V. D."/>
        </authorList>
    </citation>
    <scope>NUCLEOTIDE SEQUENCE</scope>
    <source>
        <strain evidence="1">AVDCRST_MAG37</strain>
    </source>
</reference>
<accession>A0A6J4QSC2</accession>
<dbReference type="AlphaFoldDB" id="A0A6J4QSC2"/>
<dbReference type="PANTHER" id="PTHR35841:SF1">
    <property type="entry name" value="PHOSPHONATES-BINDING PERIPLASMIC PROTEIN"/>
    <property type="match status" value="1"/>
</dbReference>
<proteinExistence type="predicted"/>
<sequence>MTYLSPGIPREFFEAIVEHLRQALGLRASLSVDSRASGPMRGADNPFSRGEADVGFMCTPSFFWLREREEPPVELLLAAPVFRDGRARGLPVYFSEVIVRCESTVRTFSGLRDHSWAYNDPCSLSGYYNVLKKLAEMGEDDKFFDQMRCSESHSNSMEMVASGEIDAAAIDSNVLKIRLGACPEMGERLQVIESWGPFPIQPVVVRPDLHPELKDLLCAGLLSLSTDPPPVLAGFGLERFAPITYEHYASEEQALRSCERTLTVPPL</sequence>
<organism evidence="1">
    <name type="scientific">uncultured Rubrobacteraceae bacterium</name>
    <dbReference type="NCBI Taxonomy" id="349277"/>
    <lineage>
        <taxon>Bacteria</taxon>
        <taxon>Bacillati</taxon>
        <taxon>Actinomycetota</taxon>
        <taxon>Rubrobacteria</taxon>
        <taxon>Rubrobacterales</taxon>
        <taxon>Rubrobacteraceae</taxon>
        <taxon>environmental samples</taxon>
    </lineage>
</organism>
<dbReference type="Pfam" id="PF12974">
    <property type="entry name" value="Phosphonate-bd"/>
    <property type="match status" value="1"/>
</dbReference>
<name>A0A6J4QSC2_9ACTN</name>
<dbReference type="SUPFAM" id="SSF53850">
    <property type="entry name" value="Periplasmic binding protein-like II"/>
    <property type="match status" value="1"/>
</dbReference>
<protein>
    <submittedName>
        <fullName evidence="1">ABC transporter, substrate-binding protein (Cluster 12, methionine/phosphonates)</fullName>
    </submittedName>
</protein>
<dbReference type="PANTHER" id="PTHR35841">
    <property type="entry name" value="PHOSPHONATES-BINDING PERIPLASMIC PROTEIN"/>
    <property type="match status" value="1"/>
</dbReference>
<evidence type="ECO:0000313" key="1">
    <source>
        <dbReference type="EMBL" id="CAA9453431.1"/>
    </source>
</evidence>